<feature type="domain" description="NAD-dependent epimerase/dehydratase" evidence="1">
    <location>
        <begin position="8"/>
        <end position="211"/>
    </location>
</feature>
<dbReference type="EMBL" id="JBAJEX010000003">
    <property type="protein sequence ID" value="MEO1766632.1"/>
    <property type="molecule type" value="Genomic_DNA"/>
</dbReference>
<accession>A0ABV0EFL8</accession>
<dbReference type="Proteomes" id="UP001482231">
    <property type="component" value="Unassembled WGS sequence"/>
</dbReference>
<dbReference type="CDD" id="cd05266">
    <property type="entry name" value="SDR_a4"/>
    <property type="match status" value="1"/>
</dbReference>
<dbReference type="GO" id="GO:0033711">
    <property type="term" value="F:4-phosphoerythronate dehydrogenase activity"/>
    <property type="evidence" value="ECO:0007669"/>
    <property type="project" value="UniProtKB-EC"/>
</dbReference>
<dbReference type="InterPro" id="IPR036291">
    <property type="entry name" value="NAD(P)-bd_dom_sf"/>
</dbReference>
<keyword evidence="2" id="KW-0560">Oxidoreductase</keyword>
<reference evidence="2 3" key="1">
    <citation type="submission" date="2024-02" db="EMBL/GenBank/DDBJ databases">
        <title>New thermophilic sulfur-oxidizing bacteria from a hot springs of the Uzon caldera (Kamchatka, Russia).</title>
        <authorList>
            <person name="Dukat A.M."/>
            <person name="Elcheninov A.G."/>
            <person name="Frolov E.N."/>
        </authorList>
    </citation>
    <scope>NUCLEOTIDE SEQUENCE [LARGE SCALE GENOMIC DNA]</scope>
    <source>
        <strain evidence="2 3">AK1</strain>
    </source>
</reference>
<name>A0ABV0EFL8_9BURK</name>
<evidence type="ECO:0000259" key="1">
    <source>
        <dbReference type="Pfam" id="PF01370"/>
    </source>
</evidence>
<evidence type="ECO:0000313" key="3">
    <source>
        <dbReference type="Proteomes" id="UP001482231"/>
    </source>
</evidence>
<dbReference type="InterPro" id="IPR001509">
    <property type="entry name" value="Epimerase_deHydtase"/>
</dbReference>
<dbReference type="Gene3D" id="3.40.50.720">
    <property type="entry name" value="NAD(P)-binding Rossmann-like Domain"/>
    <property type="match status" value="1"/>
</dbReference>
<dbReference type="Pfam" id="PF01370">
    <property type="entry name" value="Epimerase"/>
    <property type="match status" value="1"/>
</dbReference>
<evidence type="ECO:0000313" key="2">
    <source>
        <dbReference type="EMBL" id="MEO1766632.1"/>
    </source>
</evidence>
<comment type="caution">
    <text evidence="2">The sequence shown here is derived from an EMBL/GenBank/DDBJ whole genome shotgun (WGS) entry which is preliminary data.</text>
</comment>
<dbReference type="InterPro" id="IPR051783">
    <property type="entry name" value="NAD(P)-dependent_oxidoreduct"/>
</dbReference>
<dbReference type="PANTHER" id="PTHR48079:SF6">
    <property type="entry name" value="NAD(P)-BINDING DOMAIN-CONTAINING PROTEIN-RELATED"/>
    <property type="match status" value="1"/>
</dbReference>
<organism evidence="2 3">
    <name type="scientific">Thiobacter aerophilum</name>
    <dbReference type="NCBI Taxonomy" id="3121275"/>
    <lineage>
        <taxon>Bacteria</taxon>
        <taxon>Pseudomonadati</taxon>
        <taxon>Pseudomonadota</taxon>
        <taxon>Betaproteobacteria</taxon>
        <taxon>Burkholderiales</taxon>
        <taxon>Thiobacteraceae</taxon>
        <taxon>Thiobacter</taxon>
    </lineage>
</organism>
<dbReference type="SUPFAM" id="SSF51735">
    <property type="entry name" value="NAD(P)-binding Rossmann-fold domains"/>
    <property type="match status" value="1"/>
</dbReference>
<proteinExistence type="predicted"/>
<keyword evidence="3" id="KW-1185">Reference proteome</keyword>
<sequence>MRRLLIVGCGDVGLRAVKRLLPAFHVYALTRDRTRVSVLRAMGITPIVGDLDRPETLTKLAGLAHCVMHFAPPQNEGEVDRRTHHLLAALDRGVMLPQRLVYISTTGVYGHCEGQWVTETHPVRPTTARAKRRLSAETQLREWGKRQGVTVSILRVPGIYAQDRLPLKRLEAGLPTLVPEEDSYTNHIHADDLARIAAAAIFRGRPGRVYNAVDDSHIKMGDWFDLLARRHNLPPPRRITRAEAQTVLPANLLSFLNESRRVANQRLKRELKVRLVYPDVETGTRPVA</sequence>
<protein>
    <submittedName>
        <fullName evidence="2">SDR family oxidoreductase</fullName>
        <ecNumber evidence="2">1.1.1.290</ecNumber>
    </submittedName>
</protein>
<dbReference type="RefSeq" id="WP_347307741.1">
    <property type="nucleotide sequence ID" value="NZ_JBAJEX010000003.1"/>
</dbReference>
<dbReference type="PANTHER" id="PTHR48079">
    <property type="entry name" value="PROTEIN YEEZ"/>
    <property type="match status" value="1"/>
</dbReference>
<gene>
    <name evidence="2" type="ORF">V6E02_05350</name>
</gene>
<dbReference type="EC" id="1.1.1.290" evidence="2"/>